<evidence type="ECO:0000313" key="2">
    <source>
        <dbReference type="EMBL" id="GBG11932.1"/>
    </source>
</evidence>
<comment type="caution">
    <text evidence="2">The sequence shown here is derived from an EMBL/GenBank/DDBJ whole genome shotgun (WGS) entry which is preliminary data.</text>
</comment>
<dbReference type="Proteomes" id="UP000245202">
    <property type="component" value="Unassembled WGS sequence"/>
</dbReference>
<name>A0A2R5EYZ5_9BACL</name>
<dbReference type="EMBL" id="BDQX01000458">
    <property type="protein sequence ID" value="GBG11932.1"/>
    <property type="molecule type" value="Genomic_DNA"/>
</dbReference>
<proteinExistence type="predicted"/>
<evidence type="ECO:0000313" key="3">
    <source>
        <dbReference type="Proteomes" id="UP000245202"/>
    </source>
</evidence>
<accession>A0A2R5EYZ5</accession>
<keyword evidence="3" id="KW-1185">Reference proteome</keyword>
<organism evidence="2 3">
    <name type="scientific">Paenibacillus agaridevorans</name>
    <dbReference type="NCBI Taxonomy" id="171404"/>
    <lineage>
        <taxon>Bacteria</taxon>
        <taxon>Bacillati</taxon>
        <taxon>Bacillota</taxon>
        <taxon>Bacilli</taxon>
        <taxon>Bacillales</taxon>
        <taxon>Paenibacillaceae</taxon>
        <taxon>Paenibacillus</taxon>
    </lineage>
</organism>
<sequence length="765" mass="82335">MRMKKSLTASMLAAALLGTSLTGLPSGMGGLSGGPEYASAAGDSGAKLPSRVFLERMNELHKALAAGDPVDVQDVRNLRDEIAALDVDANLKLLDPVWNKISTKLPDHVDEPELKRTLFRIVKSVGSFRYDPEASDLEEIRTNPEYRAALKTIAAAGGNPDIVMDDFLVFLFGDGAGRKGVEGTIASELAGMSSLELLGLLGSNEGITNVLLQATDKLLAKKGDYAFVDILSGLGVTAKDIRSLVLNFQVKLQKDVPAIRAMTVAYLRTASEAVAAVSEDGREHRYSLRVAGVAVPQIALVWSKVSGDSIVTVSSKGVVSIPSSAQKASAVIRASLQNPYGGSPKVIFEQEVTLKAVGDGEEGEVFPVEAFLERMNKLRDALLAGDPADIDAVRSFRDEWTKLSFSKDGKLLDPLWKRVKPNLPKTVDEAKLKRDLFDILVAVGSFRYDPKASDLEEIRSNPEFRAALKTLAAAGGVSNVTMDDFLILLFGDGKERGGLEGEMLESVSKMKPSELALLLRNKNKLSALVADSLAGIMEEEEEYPLAKALADLGVRPVDMRQTAKSFQSKFKHDEEAALAMAIAYIRSEAEAAVKVTDYGRQHQYSLSFQGIELPDHALQWSKVSGDKELSVSSNGRVTIPKGTASATALIQAAVSNPSGKGGKVVFQQEVTLVNEQEEDQTAQKIAALLQALDGKLAKIEVRLASSKTDIQKVSLLLDTAREGNHAARELLKLNAGAQQKEEALAQIKTKVNATITKIIKSLLEF</sequence>
<dbReference type="AlphaFoldDB" id="A0A2R5EYZ5"/>
<keyword evidence="1" id="KW-0732">Signal</keyword>
<protein>
    <submittedName>
        <fullName evidence="2">Uncharacterized protein</fullName>
    </submittedName>
</protein>
<gene>
    <name evidence="2" type="ORF">PAT3040_06790</name>
</gene>
<feature type="signal peptide" evidence="1">
    <location>
        <begin position="1"/>
        <end position="22"/>
    </location>
</feature>
<evidence type="ECO:0000256" key="1">
    <source>
        <dbReference type="SAM" id="SignalP"/>
    </source>
</evidence>
<feature type="chain" id="PRO_5039104841" evidence="1">
    <location>
        <begin position="23"/>
        <end position="765"/>
    </location>
</feature>
<reference evidence="2 3" key="1">
    <citation type="submission" date="2017-08" db="EMBL/GenBank/DDBJ databases">
        <title>Substantial Increase in Enzyme Production by Combined Drug-Resistance Mutations in Paenibacillus agaridevorans.</title>
        <authorList>
            <person name="Tanaka Y."/>
            <person name="Funane K."/>
            <person name="Hosaka T."/>
            <person name="Shiwa Y."/>
            <person name="Fujita N."/>
            <person name="Miyazaki T."/>
            <person name="Yoshikawa H."/>
            <person name="Murakami K."/>
            <person name="Kasahara K."/>
            <person name="Inaoka T."/>
            <person name="Hiraga Y."/>
            <person name="Ochi K."/>
        </authorList>
    </citation>
    <scope>NUCLEOTIDE SEQUENCE [LARGE SCALE GENOMIC DNA]</scope>
    <source>
        <strain evidence="2 3">T-3040</strain>
    </source>
</reference>